<evidence type="ECO:0000313" key="2">
    <source>
        <dbReference type="Proteomes" id="UP000823405"/>
    </source>
</evidence>
<dbReference type="Gene3D" id="3.80.10.10">
    <property type="entry name" value="Ribonuclease Inhibitor"/>
    <property type="match status" value="1"/>
</dbReference>
<dbReference type="AlphaFoldDB" id="A0A9P6R4P9"/>
<sequence length="442" mass="50252">MTHIIDLPSEILEFIGDFLDKRAILKVTVQNSTTIAAAAATTATTATATIATATTAAVRDSLLNIETLRAHARSDVDIRLRHPTGGRSTKVWEAISESLQKPRQIKVGGPSGLPKFEIDVQVSFWRAVSRFEELDYSSGVDQLGIDPHQWADLSGLQRLSYRNSSRSGVDHLQLKLFGPCHGLTRLRWLRGSGAFLAKDFLQCLIRSDWPLLDDLALDRISQSDLEFSPIIRHLPPLKHLRLDFGAFGPLSFGYLREYHFETLRTLDLMKSDRFTSRMALAVLHRCPHLEDFMGREIFMSHVVSMSIRPWVCSGLKRLGVYFANDFELHDTAGASAANRLVLEHLSRLTSLEEMDMLLNGTQRLIRSKKVRACRWRLGAGLEQLKTLTRLCIVRFDYMRVEDVRWMVGHWPELRVLQGHISSDTGTQRQVNELLSERRIKRE</sequence>
<dbReference type="SUPFAM" id="SSF52047">
    <property type="entry name" value="RNI-like"/>
    <property type="match status" value="1"/>
</dbReference>
<dbReference type="EMBL" id="JAAAIN010000614">
    <property type="protein sequence ID" value="KAG0312455.1"/>
    <property type="molecule type" value="Genomic_DNA"/>
</dbReference>
<organism evidence="1 2">
    <name type="scientific">Linnemannia gamsii</name>
    <dbReference type="NCBI Taxonomy" id="64522"/>
    <lineage>
        <taxon>Eukaryota</taxon>
        <taxon>Fungi</taxon>
        <taxon>Fungi incertae sedis</taxon>
        <taxon>Mucoromycota</taxon>
        <taxon>Mortierellomycotina</taxon>
        <taxon>Mortierellomycetes</taxon>
        <taxon>Mortierellales</taxon>
        <taxon>Mortierellaceae</taxon>
        <taxon>Linnemannia</taxon>
    </lineage>
</organism>
<dbReference type="OrthoDB" id="2354556at2759"/>
<dbReference type="InterPro" id="IPR032675">
    <property type="entry name" value="LRR_dom_sf"/>
</dbReference>
<reference evidence="1" key="1">
    <citation type="journal article" date="2020" name="Fungal Divers.">
        <title>Resolving the Mortierellaceae phylogeny through synthesis of multi-gene phylogenetics and phylogenomics.</title>
        <authorList>
            <person name="Vandepol N."/>
            <person name="Liber J."/>
            <person name="Desiro A."/>
            <person name="Na H."/>
            <person name="Kennedy M."/>
            <person name="Barry K."/>
            <person name="Grigoriev I.V."/>
            <person name="Miller A.N."/>
            <person name="O'Donnell K."/>
            <person name="Stajich J.E."/>
            <person name="Bonito G."/>
        </authorList>
    </citation>
    <scope>NUCLEOTIDE SEQUENCE</scope>
    <source>
        <strain evidence="1">NVP60</strain>
    </source>
</reference>
<name>A0A9P6R4P9_9FUNG</name>
<proteinExistence type="predicted"/>
<protein>
    <recommendedName>
        <fullName evidence="3">F-box domain-containing protein</fullName>
    </recommendedName>
</protein>
<dbReference type="Proteomes" id="UP000823405">
    <property type="component" value="Unassembled WGS sequence"/>
</dbReference>
<comment type="caution">
    <text evidence="1">The sequence shown here is derived from an EMBL/GenBank/DDBJ whole genome shotgun (WGS) entry which is preliminary data.</text>
</comment>
<evidence type="ECO:0000313" key="1">
    <source>
        <dbReference type="EMBL" id="KAG0312455.1"/>
    </source>
</evidence>
<gene>
    <name evidence="1" type="ORF">BGZ97_011174</name>
</gene>
<keyword evidence="2" id="KW-1185">Reference proteome</keyword>
<evidence type="ECO:0008006" key="3">
    <source>
        <dbReference type="Google" id="ProtNLM"/>
    </source>
</evidence>
<accession>A0A9P6R4P9</accession>